<dbReference type="GO" id="GO:0006384">
    <property type="term" value="P:transcription initiation at RNA polymerase III promoter"/>
    <property type="evidence" value="ECO:0007669"/>
    <property type="project" value="InterPro"/>
</dbReference>
<feature type="domain" description="RNA polymerase Rpb4/RPC9 core" evidence="1">
    <location>
        <begin position="55"/>
        <end position="146"/>
    </location>
</feature>
<dbReference type="EMBL" id="QZWG01000008">
    <property type="protein sequence ID" value="RZB99165.1"/>
    <property type="molecule type" value="Genomic_DNA"/>
</dbReference>
<dbReference type="PANTHER" id="PTHR15561">
    <property type="entry name" value="CALCITONIN GENE-RELATED PEPTIDE-RECEPTOR COMPONENT PROTEIN"/>
    <property type="match status" value="1"/>
</dbReference>
<protein>
    <recommendedName>
        <fullName evidence="1">RNA polymerase Rpb4/RPC9 core domain-containing protein</fullName>
    </recommendedName>
</protein>
<dbReference type="SMART" id="SM00657">
    <property type="entry name" value="RPOL4c"/>
    <property type="match status" value="1"/>
</dbReference>
<dbReference type="AlphaFoldDB" id="A0A445JKY8"/>
<dbReference type="InterPro" id="IPR006590">
    <property type="entry name" value="RNA_pol_Rpb4/RPC9_core"/>
</dbReference>
<evidence type="ECO:0000259" key="1">
    <source>
        <dbReference type="SMART" id="SM00657"/>
    </source>
</evidence>
<dbReference type="InterPro" id="IPR024286">
    <property type="entry name" value="DUF3700"/>
</dbReference>
<name>A0A445JKY8_GLYSO</name>
<sequence>MKLQEEHCSIGFSRPLTNQNKNPFSYGSMELYCRSKGDTLLFCYCLFSHSGVLQMKILDANAGPLTNFEVLDFLRSKGASKDPTSVIAKVAQSEYKVYDYLVDTAASVQTRESTNEFLTRCFYSTAVGGLRCYENPKNKITAVPAEEEDIWGAFFKNRESVISPNSNIRLMSVETALGTKGKCEVILELKKLELSIHYVTRIASCN</sequence>
<dbReference type="Pfam" id="PF12481">
    <property type="entry name" value="DUF3700"/>
    <property type="match status" value="1"/>
</dbReference>
<dbReference type="PANTHER" id="PTHR15561:SF0">
    <property type="entry name" value="DNA-DIRECTED RNA POLYMERASE III SUBUNIT RPC9"/>
    <property type="match status" value="1"/>
</dbReference>
<comment type="caution">
    <text evidence="2">The sequence shown here is derived from an EMBL/GenBank/DDBJ whole genome shotgun (WGS) entry which is preliminary data.</text>
</comment>
<evidence type="ECO:0000313" key="2">
    <source>
        <dbReference type="EMBL" id="RZB99165.1"/>
    </source>
</evidence>
<reference evidence="2 3" key="1">
    <citation type="submission" date="2018-09" db="EMBL/GenBank/DDBJ databases">
        <title>A high-quality reference genome of wild soybean provides a powerful tool to mine soybean genomes.</title>
        <authorList>
            <person name="Xie M."/>
            <person name="Chung C.Y.L."/>
            <person name="Li M.-W."/>
            <person name="Wong F.-L."/>
            <person name="Chan T.-F."/>
            <person name="Lam H.-M."/>
        </authorList>
    </citation>
    <scope>NUCLEOTIDE SEQUENCE [LARGE SCALE GENOMIC DNA]</scope>
    <source>
        <strain evidence="3">cv. W05</strain>
        <tissue evidence="2">Hypocotyl of etiolated seedlings</tissue>
    </source>
</reference>
<dbReference type="Gene3D" id="1.20.1250.40">
    <property type="match status" value="1"/>
</dbReference>
<proteinExistence type="predicted"/>
<accession>A0A445JKY8</accession>
<dbReference type="InterPro" id="IPR038846">
    <property type="entry name" value="RPC9"/>
</dbReference>
<gene>
    <name evidence="2" type="ORF">D0Y65_021871</name>
</gene>
<keyword evidence="3" id="KW-1185">Reference proteome</keyword>
<dbReference type="Proteomes" id="UP000289340">
    <property type="component" value="Chromosome 8"/>
</dbReference>
<evidence type="ECO:0000313" key="3">
    <source>
        <dbReference type="Proteomes" id="UP000289340"/>
    </source>
</evidence>
<organism evidence="2 3">
    <name type="scientific">Glycine soja</name>
    <name type="common">Wild soybean</name>
    <dbReference type="NCBI Taxonomy" id="3848"/>
    <lineage>
        <taxon>Eukaryota</taxon>
        <taxon>Viridiplantae</taxon>
        <taxon>Streptophyta</taxon>
        <taxon>Embryophyta</taxon>
        <taxon>Tracheophyta</taxon>
        <taxon>Spermatophyta</taxon>
        <taxon>Magnoliopsida</taxon>
        <taxon>eudicotyledons</taxon>
        <taxon>Gunneridae</taxon>
        <taxon>Pentapetalae</taxon>
        <taxon>rosids</taxon>
        <taxon>fabids</taxon>
        <taxon>Fabales</taxon>
        <taxon>Fabaceae</taxon>
        <taxon>Papilionoideae</taxon>
        <taxon>50 kb inversion clade</taxon>
        <taxon>NPAAA clade</taxon>
        <taxon>indigoferoid/millettioid clade</taxon>
        <taxon>Phaseoleae</taxon>
        <taxon>Glycine</taxon>
        <taxon>Glycine subgen. Soja</taxon>
    </lineage>
</organism>
<dbReference type="InterPro" id="IPR038324">
    <property type="entry name" value="Rpb4/RPC9_sf"/>
</dbReference>
<dbReference type="GO" id="GO:0005666">
    <property type="term" value="C:RNA polymerase III complex"/>
    <property type="evidence" value="ECO:0007669"/>
    <property type="project" value="InterPro"/>
</dbReference>